<protein>
    <submittedName>
        <fullName evidence="1">Uncharacterized protein</fullName>
    </submittedName>
</protein>
<proteinExistence type="predicted"/>
<dbReference type="Proteomes" id="UP001732700">
    <property type="component" value="Chromosome 3C"/>
</dbReference>
<keyword evidence="2" id="KW-1185">Reference proteome</keyword>
<reference evidence="1" key="2">
    <citation type="submission" date="2025-09" db="UniProtKB">
        <authorList>
            <consortium name="EnsemblPlants"/>
        </authorList>
    </citation>
    <scope>IDENTIFICATION</scope>
</reference>
<dbReference type="EnsemblPlants" id="AVESA.00010b.r2.3CG0496790.1">
    <property type="protein sequence ID" value="AVESA.00010b.r2.3CG0496790.1.CDS"/>
    <property type="gene ID" value="AVESA.00010b.r2.3CG0496790"/>
</dbReference>
<reference evidence="1" key="1">
    <citation type="submission" date="2021-05" db="EMBL/GenBank/DDBJ databases">
        <authorList>
            <person name="Scholz U."/>
            <person name="Mascher M."/>
            <person name="Fiebig A."/>
        </authorList>
    </citation>
    <scope>NUCLEOTIDE SEQUENCE [LARGE SCALE GENOMIC DNA]</scope>
</reference>
<organism evidence="1 2">
    <name type="scientific">Avena sativa</name>
    <name type="common">Oat</name>
    <dbReference type="NCBI Taxonomy" id="4498"/>
    <lineage>
        <taxon>Eukaryota</taxon>
        <taxon>Viridiplantae</taxon>
        <taxon>Streptophyta</taxon>
        <taxon>Embryophyta</taxon>
        <taxon>Tracheophyta</taxon>
        <taxon>Spermatophyta</taxon>
        <taxon>Magnoliopsida</taxon>
        <taxon>Liliopsida</taxon>
        <taxon>Poales</taxon>
        <taxon>Poaceae</taxon>
        <taxon>BOP clade</taxon>
        <taxon>Pooideae</taxon>
        <taxon>Poodae</taxon>
        <taxon>Poeae</taxon>
        <taxon>Poeae Chloroplast Group 1 (Aveneae type)</taxon>
        <taxon>Aveninae</taxon>
        <taxon>Avena</taxon>
    </lineage>
</organism>
<sequence>MINWAPCIASYHSKEPPLVQYHKVTGPGPSYVTIYVHRASSYMGNAAPRIRHEATAPRSMPAVPSSGRTARRHGGKVTRDAVRRRQRGAEDEHKAGGGTTVAMTVKVVVTRKEAERLIARLEEHNTKERKARIAEITRRLKAGDGSSGESPASCGGTWRPRLAPIQEN</sequence>
<evidence type="ECO:0000313" key="2">
    <source>
        <dbReference type="Proteomes" id="UP001732700"/>
    </source>
</evidence>
<evidence type="ECO:0000313" key="1">
    <source>
        <dbReference type="EnsemblPlants" id="AVESA.00010b.r2.3CG0496790.1.CDS"/>
    </source>
</evidence>
<accession>A0ACD5VQG5</accession>
<name>A0ACD5VQG5_AVESA</name>